<evidence type="ECO:0000313" key="9">
    <source>
        <dbReference type="EMBL" id="RLV50946.1"/>
    </source>
</evidence>
<dbReference type="PROSITE" id="PS00933">
    <property type="entry name" value="FGGY_KINASES_1"/>
    <property type="match status" value="1"/>
</dbReference>
<dbReference type="GO" id="GO:0004370">
    <property type="term" value="F:glycerol kinase activity"/>
    <property type="evidence" value="ECO:0007669"/>
    <property type="project" value="TreeGrafter"/>
</dbReference>
<evidence type="ECO:0000256" key="6">
    <source>
        <dbReference type="ARBA" id="ARBA00043149"/>
    </source>
</evidence>
<evidence type="ECO:0000256" key="3">
    <source>
        <dbReference type="ARBA" id="ARBA00022741"/>
    </source>
</evidence>
<keyword evidence="5" id="KW-0067">ATP-binding</keyword>
<gene>
    <name evidence="9" type="primary">glpK</name>
    <name evidence="9" type="ORF">D9V37_03150</name>
</gene>
<evidence type="ECO:0000256" key="1">
    <source>
        <dbReference type="ARBA" id="ARBA00009156"/>
    </source>
</evidence>
<organism evidence="9 10">
    <name type="scientific">Nocardioides mangrovicus</name>
    <dbReference type="NCBI Taxonomy" id="2478913"/>
    <lineage>
        <taxon>Bacteria</taxon>
        <taxon>Bacillati</taxon>
        <taxon>Actinomycetota</taxon>
        <taxon>Actinomycetes</taxon>
        <taxon>Propionibacteriales</taxon>
        <taxon>Nocardioidaceae</taxon>
        <taxon>Nocardioides</taxon>
    </lineage>
</organism>
<dbReference type="EMBL" id="RDBE01000001">
    <property type="protein sequence ID" value="RLV50946.1"/>
    <property type="molecule type" value="Genomic_DNA"/>
</dbReference>
<keyword evidence="2 9" id="KW-0808">Transferase</keyword>
<dbReference type="GO" id="GO:0005524">
    <property type="term" value="F:ATP binding"/>
    <property type="evidence" value="ECO:0007669"/>
    <property type="project" value="UniProtKB-KW"/>
</dbReference>
<evidence type="ECO:0000256" key="4">
    <source>
        <dbReference type="ARBA" id="ARBA00022777"/>
    </source>
</evidence>
<dbReference type="Pfam" id="PF00370">
    <property type="entry name" value="FGGY_N"/>
    <property type="match status" value="1"/>
</dbReference>
<feature type="domain" description="Carbohydrate kinase FGGY N-terminal" evidence="7">
    <location>
        <begin position="16"/>
        <end position="265"/>
    </location>
</feature>
<comment type="caution">
    <text evidence="9">The sequence shown here is derived from an EMBL/GenBank/DDBJ whole genome shotgun (WGS) entry which is preliminary data.</text>
</comment>
<dbReference type="GO" id="GO:0005829">
    <property type="term" value="C:cytosol"/>
    <property type="evidence" value="ECO:0007669"/>
    <property type="project" value="TreeGrafter"/>
</dbReference>
<proteinExistence type="inferred from homology"/>
<keyword evidence="3" id="KW-0547">Nucleotide-binding</keyword>
<dbReference type="PIRSF" id="PIRSF000538">
    <property type="entry name" value="GlpK"/>
    <property type="match status" value="1"/>
</dbReference>
<dbReference type="Pfam" id="PF02782">
    <property type="entry name" value="FGGY_C"/>
    <property type="match status" value="1"/>
</dbReference>
<evidence type="ECO:0000259" key="7">
    <source>
        <dbReference type="Pfam" id="PF00370"/>
    </source>
</evidence>
<dbReference type="Gene3D" id="3.30.420.40">
    <property type="match status" value="2"/>
</dbReference>
<dbReference type="PANTHER" id="PTHR10196:SF69">
    <property type="entry name" value="GLYCEROL KINASE"/>
    <property type="match status" value="1"/>
</dbReference>
<dbReference type="AlphaFoldDB" id="A0A3L8P6A8"/>
<dbReference type="GO" id="GO:0019563">
    <property type="term" value="P:glycerol catabolic process"/>
    <property type="evidence" value="ECO:0007669"/>
    <property type="project" value="TreeGrafter"/>
</dbReference>
<dbReference type="RefSeq" id="WP_121804626.1">
    <property type="nucleotide sequence ID" value="NZ_RDBE01000001.1"/>
</dbReference>
<dbReference type="InterPro" id="IPR000577">
    <property type="entry name" value="Carb_kinase_FGGY"/>
</dbReference>
<reference evidence="9 10" key="1">
    <citation type="submission" date="2018-10" db="EMBL/GenBank/DDBJ databases">
        <title>Marmoricola sp. 4Q3S-7 whole genome shotgun sequence.</title>
        <authorList>
            <person name="Li F."/>
        </authorList>
    </citation>
    <scope>NUCLEOTIDE SEQUENCE [LARGE SCALE GENOMIC DNA]</scope>
    <source>
        <strain evidence="9 10">4Q3S-7</strain>
    </source>
</reference>
<evidence type="ECO:0000259" key="8">
    <source>
        <dbReference type="Pfam" id="PF02782"/>
    </source>
</evidence>
<dbReference type="InterPro" id="IPR043129">
    <property type="entry name" value="ATPase_NBD"/>
</dbReference>
<dbReference type="OrthoDB" id="9761504at2"/>
<dbReference type="CDD" id="cd07769">
    <property type="entry name" value="ASKHA_NBD_FGGY_GK"/>
    <property type="match status" value="1"/>
</dbReference>
<accession>A0A3L8P6A8</accession>
<dbReference type="InterPro" id="IPR018485">
    <property type="entry name" value="FGGY_C"/>
</dbReference>
<dbReference type="NCBIfam" id="NF000756">
    <property type="entry name" value="PRK00047.1"/>
    <property type="match status" value="1"/>
</dbReference>
<evidence type="ECO:0000256" key="2">
    <source>
        <dbReference type="ARBA" id="ARBA00022679"/>
    </source>
</evidence>
<dbReference type="Proteomes" id="UP000281708">
    <property type="component" value="Unassembled WGS sequence"/>
</dbReference>
<feature type="domain" description="Carbohydrate kinase FGGY C-terminal" evidence="8">
    <location>
        <begin position="275"/>
        <end position="461"/>
    </location>
</feature>
<dbReference type="SUPFAM" id="SSF53067">
    <property type="entry name" value="Actin-like ATPase domain"/>
    <property type="match status" value="2"/>
</dbReference>
<dbReference type="InterPro" id="IPR018483">
    <property type="entry name" value="Carb_kinase_FGGY_CS"/>
</dbReference>
<sequence length="505" mass="53997">MADPAGGPGAMSRRLAVALDLGSSSARTVVVDADGEVVAQAGRPTDPQYPQRGWVELDPWHLWHGLRDSLEEALAHAGATTDDIAGAGVTTSRETCLVWDRATGEPVHPAIMWMSKQTDAIVERWRADGLDEEFRRRTGLFNDSFFSAAKYAWILENVDGARARAEAGELAGGTLDTWLVWNLTGGRSHATDPSEASRTALYSLADLAWDDVLLEACGVPRALLPEVLDSDGDFGQARPADLQLPGTRAFDVSAVMGDQMAGMFGQGCLATGAVKNTFGTAGVLTANTGERPAILDGLTASVGWTLAGTTDYEAEGVVFHSGQTLQWLRENLGVLGEGERSEQVAAQVEDSNGVYVVPAFAGICAPRWVRDAAAGIVGLTLETQRAHVVRAGLEAMAYQTRDNVEAFRASGYEVPELRVDGGATTNELLCQFQADILGVPVLRPTQLEQTAIGVAHVAGVAGGLWQLGDLAERWQVERVFEPQMSPDRRESLYAGWREAVRSVVG</sequence>
<dbReference type="PANTHER" id="PTHR10196">
    <property type="entry name" value="SUGAR KINASE"/>
    <property type="match status" value="1"/>
</dbReference>
<keyword evidence="10" id="KW-1185">Reference proteome</keyword>
<dbReference type="InterPro" id="IPR018484">
    <property type="entry name" value="FGGY_N"/>
</dbReference>
<name>A0A3L8P6A8_9ACTN</name>
<protein>
    <recommendedName>
        <fullName evidence="6">ATP:glycerol 3-phosphotransferase</fullName>
    </recommendedName>
</protein>
<evidence type="ECO:0000256" key="5">
    <source>
        <dbReference type="ARBA" id="ARBA00022840"/>
    </source>
</evidence>
<evidence type="ECO:0000313" key="10">
    <source>
        <dbReference type="Proteomes" id="UP000281708"/>
    </source>
</evidence>
<comment type="similarity">
    <text evidence="1">Belongs to the FGGY kinase family.</text>
</comment>
<keyword evidence="4 9" id="KW-0418">Kinase</keyword>